<dbReference type="PROSITE" id="PS50112">
    <property type="entry name" value="PAS"/>
    <property type="match status" value="1"/>
</dbReference>
<dbReference type="InterPro" id="IPR043128">
    <property type="entry name" value="Rev_trsase/Diguanyl_cyclase"/>
</dbReference>
<dbReference type="InterPro" id="IPR035965">
    <property type="entry name" value="PAS-like_dom_sf"/>
</dbReference>
<organism evidence="3 4">
    <name type="scientific">Marinomonas arenicola</name>
    <dbReference type="NCBI Taxonomy" id="569601"/>
    <lineage>
        <taxon>Bacteria</taxon>
        <taxon>Pseudomonadati</taxon>
        <taxon>Pseudomonadota</taxon>
        <taxon>Gammaproteobacteria</taxon>
        <taxon>Oceanospirillales</taxon>
        <taxon>Oceanospirillaceae</taxon>
        <taxon>Marinomonas</taxon>
    </lineage>
</organism>
<feature type="domain" description="GGDEF" evidence="2">
    <location>
        <begin position="158"/>
        <end position="291"/>
    </location>
</feature>
<dbReference type="InterPro" id="IPR000160">
    <property type="entry name" value="GGDEF_dom"/>
</dbReference>
<dbReference type="PANTHER" id="PTHR46663">
    <property type="entry name" value="DIGUANYLATE CYCLASE DGCT-RELATED"/>
    <property type="match status" value="1"/>
</dbReference>
<comment type="caution">
    <text evidence="3">The sequence shown here is derived from an EMBL/GenBank/DDBJ whole genome shotgun (WGS) entry which is preliminary data.</text>
</comment>
<sequence>MKISDFISLPDVLELMLDAVCVVNREGEFVFVSAAFEDLFGYAPSEVIGKPMDIMLYPEDVEKTHETVEHMLQGELKPRFENRWVHKSGRVVHVLWSARWSEEHQLRIAVAHDITKRKQMEARLERMARHDPLTDLPNRSLFLDRLQTGLTRARRENTLLSLLFIDIDGFKEVNDRYSHTMGDKLLRMIASRLTSSVRESDSVARQGGDEFLVLLNSINVAEDSDKVAEKIRSQIEAPYFLDGFELNVTASIGIAHYPEHANEVLALIQHADHAMYQSKHAGGNQISVFSL</sequence>
<gene>
    <name evidence="3" type="ORF">V6242_16410</name>
</gene>
<dbReference type="RefSeq" id="WP_341562813.1">
    <property type="nucleotide sequence ID" value="NZ_JBAKAQ010000001.1"/>
</dbReference>
<reference evidence="3 4" key="1">
    <citation type="submission" date="2024-02" db="EMBL/GenBank/DDBJ databases">
        <title>Bacteria isolated from the canopy kelp, Nereocystis luetkeana.</title>
        <authorList>
            <person name="Pfister C.A."/>
            <person name="Younker I.T."/>
            <person name="Light S.H."/>
        </authorList>
    </citation>
    <scope>NUCLEOTIDE SEQUENCE [LARGE SCALE GENOMIC DNA]</scope>
    <source>
        <strain evidence="3 4">TI.4.07</strain>
    </source>
</reference>
<dbReference type="Proteomes" id="UP001379949">
    <property type="component" value="Unassembled WGS sequence"/>
</dbReference>
<keyword evidence="4" id="KW-1185">Reference proteome</keyword>
<dbReference type="GO" id="GO:0052621">
    <property type="term" value="F:diguanylate cyclase activity"/>
    <property type="evidence" value="ECO:0007669"/>
    <property type="project" value="UniProtKB-EC"/>
</dbReference>
<accession>A0ABU9G8C7</accession>
<dbReference type="SUPFAM" id="SSF55073">
    <property type="entry name" value="Nucleotide cyclase"/>
    <property type="match status" value="1"/>
</dbReference>
<dbReference type="Gene3D" id="3.30.450.20">
    <property type="entry name" value="PAS domain"/>
    <property type="match status" value="1"/>
</dbReference>
<dbReference type="CDD" id="cd00130">
    <property type="entry name" value="PAS"/>
    <property type="match status" value="1"/>
</dbReference>
<dbReference type="InterPro" id="IPR052163">
    <property type="entry name" value="DGC-Regulatory_Protein"/>
</dbReference>
<dbReference type="EMBL" id="JBAKAR010000019">
    <property type="protein sequence ID" value="MEL0614737.1"/>
    <property type="molecule type" value="Genomic_DNA"/>
</dbReference>
<dbReference type="Pfam" id="PF00990">
    <property type="entry name" value="GGDEF"/>
    <property type="match status" value="1"/>
</dbReference>
<dbReference type="InterPro" id="IPR013656">
    <property type="entry name" value="PAS_4"/>
</dbReference>
<evidence type="ECO:0000313" key="4">
    <source>
        <dbReference type="Proteomes" id="UP001379949"/>
    </source>
</evidence>
<dbReference type="SUPFAM" id="SSF55785">
    <property type="entry name" value="PYP-like sensor domain (PAS domain)"/>
    <property type="match status" value="1"/>
</dbReference>
<dbReference type="Pfam" id="PF08448">
    <property type="entry name" value="PAS_4"/>
    <property type="match status" value="1"/>
</dbReference>
<protein>
    <submittedName>
        <fullName evidence="3">Diguanylate cyclase</fullName>
        <ecNumber evidence="3">2.7.7.65</ecNumber>
    </submittedName>
</protein>
<keyword evidence="3" id="KW-0808">Transferase</keyword>
<dbReference type="Gene3D" id="3.30.70.270">
    <property type="match status" value="1"/>
</dbReference>
<dbReference type="PROSITE" id="PS50887">
    <property type="entry name" value="GGDEF"/>
    <property type="match status" value="1"/>
</dbReference>
<feature type="domain" description="PAS" evidence="1">
    <location>
        <begin position="5"/>
        <end position="75"/>
    </location>
</feature>
<dbReference type="NCBIfam" id="TIGR00254">
    <property type="entry name" value="GGDEF"/>
    <property type="match status" value="1"/>
</dbReference>
<name>A0ABU9G8C7_9GAMM</name>
<dbReference type="PANTHER" id="PTHR46663:SF3">
    <property type="entry name" value="SLL0267 PROTEIN"/>
    <property type="match status" value="1"/>
</dbReference>
<evidence type="ECO:0000313" key="3">
    <source>
        <dbReference type="EMBL" id="MEL0614737.1"/>
    </source>
</evidence>
<keyword evidence="3" id="KW-0548">Nucleotidyltransferase</keyword>
<dbReference type="SMART" id="SM00091">
    <property type="entry name" value="PAS"/>
    <property type="match status" value="1"/>
</dbReference>
<dbReference type="InterPro" id="IPR029787">
    <property type="entry name" value="Nucleotide_cyclase"/>
</dbReference>
<dbReference type="SMART" id="SM00267">
    <property type="entry name" value="GGDEF"/>
    <property type="match status" value="1"/>
</dbReference>
<proteinExistence type="predicted"/>
<dbReference type="NCBIfam" id="TIGR00229">
    <property type="entry name" value="sensory_box"/>
    <property type="match status" value="1"/>
</dbReference>
<dbReference type="EC" id="2.7.7.65" evidence="3"/>
<evidence type="ECO:0000259" key="2">
    <source>
        <dbReference type="PROSITE" id="PS50887"/>
    </source>
</evidence>
<dbReference type="InterPro" id="IPR000014">
    <property type="entry name" value="PAS"/>
</dbReference>
<dbReference type="CDD" id="cd01949">
    <property type="entry name" value="GGDEF"/>
    <property type="match status" value="1"/>
</dbReference>
<evidence type="ECO:0000259" key="1">
    <source>
        <dbReference type="PROSITE" id="PS50112"/>
    </source>
</evidence>